<dbReference type="EMBL" id="KB008161">
    <property type="protein sequence ID" value="ELR11081.1"/>
    <property type="molecule type" value="Genomic_DNA"/>
</dbReference>
<dbReference type="GeneID" id="14911498"/>
<accession>L8GFZ2</accession>
<sequence>EVVQGVLVALGDGHQVASSCALVCRQWAALASDPALWKALVHRLLAHLPFQAPLSQVVADRWKEAYFALARRTKHTTVALLGQSHGGKSTLFDLLRALHPLATDDLSKALPTIADKLFSGSPHARAVAGSCCSYKSRAAISPSSTFPIMKKMKKMKMTINLHFGFKCALRQCERRPGVREELFGGTSSEPTVAFSWSLRRKEMRAPDRDSSPWPPSLPESSTSWWQSTKRTAALISGTRAAHAWTNSRASC</sequence>
<dbReference type="SUPFAM" id="SSF81383">
    <property type="entry name" value="F-box domain"/>
    <property type="match status" value="1"/>
</dbReference>
<organism evidence="2 3">
    <name type="scientific">Acanthamoeba castellanii (strain ATCC 30010 / Neff)</name>
    <dbReference type="NCBI Taxonomy" id="1257118"/>
    <lineage>
        <taxon>Eukaryota</taxon>
        <taxon>Amoebozoa</taxon>
        <taxon>Discosea</taxon>
        <taxon>Longamoebia</taxon>
        <taxon>Centramoebida</taxon>
        <taxon>Acanthamoebidae</taxon>
        <taxon>Acanthamoeba</taxon>
    </lineage>
</organism>
<feature type="domain" description="F-box" evidence="1">
    <location>
        <begin position="19"/>
        <end position="41"/>
    </location>
</feature>
<dbReference type="KEGG" id="acan:ACA1_160870"/>
<feature type="non-terminal residue" evidence="2">
    <location>
        <position position="1"/>
    </location>
</feature>
<keyword evidence="3" id="KW-1185">Reference proteome</keyword>
<protein>
    <recommendedName>
        <fullName evidence="1">F-box domain-containing protein</fullName>
    </recommendedName>
</protein>
<evidence type="ECO:0000313" key="2">
    <source>
        <dbReference type="EMBL" id="ELR11081.1"/>
    </source>
</evidence>
<gene>
    <name evidence="2" type="ORF">ACA1_160870</name>
</gene>
<dbReference type="RefSeq" id="XP_004333094.1">
    <property type="nucleotide sequence ID" value="XM_004333046.1"/>
</dbReference>
<dbReference type="Pfam" id="PF12937">
    <property type="entry name" value="F-box-like"/>
    <property type="match status" value="1"/>
</dbReference>
<proteinExistence type="predicted"/>
<dbReference type="Proteomes" id="UP000011083">
    <property type="component" value="Unassembled WGS sequence"/>
</dbReference>
<name>L8GFZ2_ACACF</name>
<dbReference type="AlphaFoldDB" id="L8GFZ2"/>
<evidence type="ECO:0000259" key="1">
    <source>
        <dbReference type="Pfam" id="PF12937"/>
    </source>
</evidence>
<dbReference type="VEuPathDB" id="AmoebaDB:ACA1_160870"/>
<dbReference type="InterPro" id="IPR036047">
    <property type="entry name" value="F-box-like_dom_sf"/>
</dbReference>
<evidence type="ECO:0000313" key="3">
    <source>
        <dbReference type="Proteomes" id="UP000011083"/>
    </source>
</evidence>
<dbReference type="Gene3D" id="1.20.1280.50">
    <property type="match status" value="1"/>
</dbReference>
<dbReference type="InterPro" id="IPR001810">
    <property type="entry name" value="F-box_dom"/>
</dbReference>
<reference evidence="2 3" key="1">
    <citation type="journal article" date="2013" name="Genome Biol.">
        <title>Genome of Acanthamoeba castellanii highlights extensive lateral gene transfer and early evolution of tyrosine kinase signaling.</title>
        <authorList>
            <person name="Clarke M."/>
            <person name="Lohan A.J."/>
            <person name="Liu B."/>
            <person name="Lagkouvardos I."/>
            <person name="Roy S."/>
            <person name="Zafar N."/>
            <person name="Bertelli C."/>
            <person name="Schilde C."/>
            <person name="Kianianmomeni A."/>
            <person name="Burglin T.R."/>
            <person name="Frech C."/>
            <person name="Turcotte B."/>
            <person name="Kopec K.O."/>
            <person name="Synnott J.M."/>
            <person name="Choo C."/>
            <person name="Paponov I."/>
            <person name="Finkler A."/>
            <person name="Soon Heng Tan C."/>
            <person name="Hutchins A.P."/>
            <person name="Weinmeier T."/>
            <person name="Rattei T."/>
            <person name="Chu J.S."/>
            <person name="Gimenez G."/>
            <person name="Irimia M."/>
            <person name="Rigden D.J."/>
            <person name="Fitzpatrick D.A."/>
            <person name="Lorenzo-Morales J."/>
            <person name="Bateman A."/>
            <person name="Chiu C.H."/>
            <person name="Tang P."/>
            <person name="Hegemann P."/>
            <person name="Fromm H."/>
            <person name="Raoult D."/>
            <person name="Greub G."/>
            <person name="Miranda-Saavedra D."/>
            <person name="Chen N."/>
            <person name="Nash P."/>
            <person name="Ginger M.L."/>
            <person name="Horn M."/>
            <person name="Schaap P."/>
            <person name="Caler L."/>
            <person name="Loftus B."/>
        </authorList>
    </citation>
    <scope>NUCLEOTIDE SEQUENCE [LARGE SCALE GENOMIC DNA]</scope>
    <source>
        <strain evidence="2 3">Neff</strain>
    </source>
</reference>